<dbReference type="InterPro" id="IPR004100">
    <property type="entry name" value="ATPase_F1/V1/A1_a/bsu_N"/>
</dbReference>
<feature type="domain" description="ATPase F1/V1/A1 complex alpha/beta subunit N-terminal" evidence="13">
    <location>
        <begin position="57"/>
        <end position="123"/>
    </location>
</feature>
<dbReference type="OrthoDB" id="14523at2759"/>
<evidence type="ECO:0000256" key="5">
    <source>
        <dbReference type="ARBA" id="ARBA00022741"/>
    </source>
</evidence>
<dbReference type="Pfam" id="PF02874">
    <property type="entry name" value="ATP-synt_ab_N"/>
    <property type="match status" value="1"/>
</dbReference>
<keyword evidence="4" id="KW-0813">Transport</keyword>
<dbReference type="InterPro" id="IPR036121">
    <property type="entry name" value="ATPase_F1/V1/A1_a/bsu_N_sf"/>
</dbReference>
<dbReference type="FunFam" id="2.40.10.170:FF:000004">
    <property type="entry name" value="ATP synthase subunit beta"/>
    <property type="match status" value="1"/>
</dbReference>
<sequence length="206" mass="21538">MLNALSRAAIGALKASKSNLTPKIVQNELPKAMVATTSTSNNKAAVKPKAGTSQGRIVAVIGAVVDVQFDEELPPILNALEVQNRSPRLVLEVAQHLGENTVRTIAMDGTEGLVRGQEVLDCGSPIRIPVGAETLGRIINVIGEPIDERGPIDTDKTAPIHAEAPPFVEMSVEQEILVTGIKVVDLLAPYVKGGKIGLFGGAGVGK</sequence>
<protein>
    <recommendedName>
        <fullName evidence="3">H(+)-transporting two-sector ATPase</fullName>
        <ecNumber evidence="3">7.1.2.2</ecNumber>
    </recommendedName>
</protein>
<keyword evidence="6" id="KW-0375">Hydrogen ion transport</keyword>
<dbReference type="EMBL" id="VUJU01004336">
    <property type="protein sequence ID" value="KAF0754707.1"/>
    <property type="molecule type" value="Genomic_DNA"/>
</dbReference>
<evidence type="ECO:0000256" key="3">
    <source>
        <dbReference type="ARBA" id="ARBA00012473"/>
    </source>
</evidence>
<dbReference type="InterPro" id="IPR050053">
    <property type="entry name" value="ATPase_alpha/beta_chains"/>
</dbReference>
<evidence type="ECO:0000256" key="1">
    <source>
        <dbReference type="ARBA" id="ARBA00004370"/>
    </source>
</evidence>
<dbReference type="EC" id="7.1.2.2" evidence="3"/>
<dbReference type="SUPFAM" id="SSF50615">
    <property type="entry name" value="N-terminal domain of alpha and beta subunits of F1 ATP synthase"/>
    <property type="match status" value="1"/>
</dbReference>
<dbReference type="PANTHER" id="PTHR15184:SF71">
    <property type="entry name" value="ATP SYNTHASE SUBUNIT BETA, MITOCHONDRIAL"/>
    <property type="match status" value="1"/>
</dbReference>
<comment type="similarity">
    <text evidence="2">Belongs to the ATPase alpha/beta chains family.</text>
</comment>
<dbReference type="GO" id="GO:0005739">
    <property type="term" value="C:mitochondrion"/>
    <property type="evidence" value="ECO:0007669"/>
    <property type="project" value="GOC"/>
</dbReference>
<dbReference type="AlphaFoldDB" id="A0A6G0YEX1"/>
<reference evidence="14 15" key="1">
    <citation type="submission" date="2019-08" db="EMBL/GenBank/DDBJ databases">
        <title>Whole genome of Aphis craccivora.</title>
        <authorList>
            <person name="Voronova N.V."/>
            <person name="Shulinski R.S."/>
            <person name="Bandarenka Y.V."/>
            <person name="Zhorov D.G."/>
            <person name="Warner D."/>
        </authorList>
    </citation>
    <scope>NUCLEOTIDE SEQUENCE [LARGE SCALE GENOMIC DNA]</scope>
    <source>
        <strain evidence="14">180601</strain>
        <tissue evidence="14">Whole Body</tissue>
    </source>
</reference>
<evidence type="ECO:0000256" key="4">
    <source>
        <dbReference type="ARBA" id="ARBA00022448"/>
    </source>
</evidence>
<feature type="non-terminal residue" evidence="14">
    <location>
        <position position="206"/>
    </location>
</feature>
<dbReference type="CDD" id="cd18115">
    <property type="entry name" value="ATP-synt_F1_beta_N"/>
    <property type="match status" value="1"/>
</dbReference>
<dbReference type="Gene3D" id="3.40.50.300">
    <property type="entry name" value="P-loop containing nucleotide triphosphate hydrolases"/>
    <property type="match status" value="1"/>
</dbReference>
<name>A0A6G0YEX1_APHCR</name>
<accession>A0A6G0YEX1</accession>
<evidence type="ECO:0000313" key="14">
    <source>
        <dbReference type="EMBL" id="KAF0754707.1"/>
    </source>
</evidence>
<comment type="subcellular location">
    <subcellularLocation>
        <location evidence="1">Membrane</location>
    </subcellularLocation>
</comment>
<dbReference type="PANTHER" id="PTHR15184">
    <property type="entry name" value="ATP SYNTHASE"/>
    <property type="match status" value="1"/>
</dbReference>
<evidence type="ECO:0000256" key="9">
    <source>
        <dbReference type="ARBA" id="ARBA00023065"/>
    </source>
</evidence>
<proteinExistence type="inferred from homology"/>
<keyword evidence="10" id="KW-0472">Membrane</keyword>
<keyword evidence="15" id="KW-1185">Reference proteome</keyword>
<dbReference type="Gene3D" id="2.40.10.170">
    <property type="match status" value="1"/>
</dbReference>
<dbReference type="InterPro" id="IPR027417">
    <property type="entry name" value="P-loop_NTPase"/>
</dbReference>
<keyword evidence="5" id="KW-0547">Nucleotide-binding</keyword>
<dbReference type="GO" id="GO:0005524">
    <property type="term" value="F:ATP binding"/>
    <property type="evidence" value="ECO:0007669"/>
    <property type="project" value="UniProtKB-KW"/>
</dbReference>
<evidence type="ECO:0000256" key="7">
    <source>
        <dbReference type="ARBA" id="ARBA00022840"/>
    </source>
</evidence>
<evidence type="ECO:0000259" key="13">
    <source>
        <dbReference type="Pfam" id="PF02874"/>
    </source>
</evidence>
<keyword evidence="8" id="KW-1278">Translocase</keyword>
<dbReference type="GO" id="GO:0045259">
    <property type="term" value="C:proton-transporting ATP synthase complex"/>
    <property type="evidence" value="ECO:0007669"/>
    <property type="project" value="UniProtKB-KW"/>
</dbReference>
<evidence type="ECO:0000313" key="15">
    <source>
        <dbReference type="Proteomes" id="UP000478052"/>
    </source>
</evidence>
<dbReference type="GO" id="GO:0046933">
    <property type="term" value="F:proton-transporting ATP synthase activity, rotational mechanism"/>
    <property type="evidence" value="ECO:0007669"/>
    <property type="project" value="TreeGrafter"/>
</dbReference>
<comment type="caution">
    <text evidence="14">The sequence shown here is derived from an EMBL/GenBank/DDBJ whole genome shotgun (WGS) entry which is preliminary data.</text>
</comment>
<evidence type="ECO:0000256" key="6">
    <source>
        <dbReference type="ARBA" id="ARBA00022781"/>
    </source>
</evidence>
<keyword evidence="9" id="KW-0406">Ion transport</keyword>
<evidence type="ECO:0000256" key="11">
    <source>
        <dbReference type="ARBA" id="ARBA00023196"/>
    </source>
</evidence>
<evidence type="ECO:0000256" key="2">
    <source>
        <dbReference type="ARBA" id="ARBA00008936"/>
    </source>
</evidence>
<keyword evidence="11" id="KW-0139">CF(1)</keyword>
<evidence type="ECO:0000256" key="10">
    <source>
        <dbReference type="ARBA" id="ARBA00023136"/>
    </source>
</evidence>
<evidence type="ECO:0000256" key="12">
    <source>
        <dbReference type="ARBA" id="ARBA00023310"/>
    </source>
</evidence>
<organism evidence="14 15">
    <name type="scientific">Aphis craccivora</name>
    <name type="common">Cowpea aphid</name>
    <dbReference type="NCBI Taxonomy" id="307492"/>
    <lineage>
        <taxon>Eukaryota</taxon>
        <taxon>Metazoa</taxon>
        <taxon>Ecdysozoa</taxon>
        <taxon>Arthropoda</taxon>
        <taxon>Hexapoda</taxon>
        <taxon>Insecta</taxon>
        <taxon>Pterygota</taxon>
        <taxon>Neoptera</taxon>
        <taxon>Paraneoptera</taxon>
        <taxon>Hemiptera</taxon>
        <taxon>Sternorrhyncha</taxon>
        <taxon>Aphidomorpha</taxon>
        <taxon>Aphidoidea</taxon>
        <taxon>Aphididae</taxon>
        <taxon>Aphidini</taxon>
        <taxon>Aphis</taxon>
        <taxon>Aphis</taxon>
    </lineage>
</organism>
<keyword evidence="12" id="KW-0066">ATP synthesis</keyword>
<gene>
    <name evidence="14" type="ORF">FWK35_00015894</name>
</gene>
<dbReference type="GO" id="GO:0042776">
    <property type="term" value="P:proton motive force-driven mitochondrial ATP synthesis"/>
    <property type="evidence" value="ECO:0007669"/>
    <property type="project" value="TreeGrafter"/>
</dbReference>
<keyword evidence="7" id="KW-0067">ATP-binding</keyword>
<evidence type="ECO:0000256" key="8">
    <source>
        <dbReference type="ARBA" id="ARBA00022967"/>
    </source>
</evidence>
<dbReference type="SUPFAM" id="SSF52540">
    <property type="entry name" value="P-loop containing nucleoside triphosphate hydrolases"/>
    <property type="match status" value="1"/>
</dbReference>
<dbReference type="Proteomes" id="UP000478052">
    <property type="component" value="Unassembled WGS sequence"/>
</dbReference>